<protein>
    <recommendedName>
        <fullName evidence="3">F5/8 type C domain-containing protein</fullName>
    </recommendedName>
</protein>
<evidence type="ECO:0008006" key="3">
    <source>
        <dbReference type="Google" id="ProtNLM"/>
    </source>
</evidence>
<dbReference type="EMBL" id="JAPFFF010000003">
    <property type="protein sequence ID" value="KAK8895319.1"/>
    <property type="molecule type" value="Genomic_DNA"/>
</dbReference>
<proteinExistence type="predicted"/>
<dbReference type="SUPFAM" id="SSF49785">
    <property type="entry name" value="Galactose-binding domain-like"/>
    <property type="match status" value="1"/>
</dbReference>
<evidence type="ECO:0000313" key="1">
    <source>
        <dbReference type="EMBL" id="KAK8895319.1"/>
    </source>
</evidence>
<dbReference type="Gene3D" id="2.60.120.260">
    <property type="entry name" value="Galactose-binding domain-like"/>
    <property type="match status" value="1"/>
</dbReference>
<reference evidence="1 2" key="1">
    <citation type="submission" date="2024-04" db="EMBL/GenBank/DDBJ databases">
        <title>Tritrichomonas musculus Genome.</title>
        <authorList>
            <person name="Alves-Ferreira E."/>
            <person name="Grigg M."/>
            <person name="Lorenzi H."/>
            <person name="Galac M."/>
        </authorList>
    </citation>
    <scope>NUCLEOTIDE SEQUENCE [LARGE SCALE GENOMIC DNA]</scope>
    <source>
        <strain evidence="1 2">EAF2021</strain>
    </source>
</reference>
<keyword evidence="2" id="KW-1185">Reference proteome</keyword>
<gene>
    <name evidence="1" type="ORF">M9Y10_023766</name>
</gene>
<comment type="caution">
    <text evidence="1">The sequence shown here is derived from an EMBL/GenBank/DDBJ whole genome shotgun (WGS) entry which is preliminary data.</text>
</comment>
<name>A0ABR2KW62_9EUKA</name>
<evidence type="ECO:0000313" key="2">
    <source>
        <dbReference type="Proteomes" id="UP001470230"/>
    </source>
</evidence>
<dbReference type="Proteomes" id="UP001470230">
    <property type="component" value="Unassembled WGS sequence"/>
</dbReference>
<organism evidence="1 2">
    <name type="scientific">Tritrichomonas musculus</name>
    <dbReference type="NCBI Taxonomy" id="1915356"/>
    <lineage>
        <taxon>Eukaryota</taxon>
        <taxon>Metamonada</taxon>
        <taxon>Parabasalia</taxon>
        <taxon>Tritrichomonadida</taxon>
        <taxon>Tritrichomonadidae</taxon>
        <taxon>Tritrichomonas</taxon>
    </lineage>
</organism>
<sequence>METKTIILSSSGLKNIVPNAFKEGNVFKFIFGYRQEIKMNNIYADFISPQVSRLHYSDPCIDYIDYHHLFDSSSEFSLKYNEIFTDDVISHLHQISSGHQIEINEEQSVKMRFIALLLENNELFKKIDELFPIKIKKSNFEKYIGQLQLFQYLTQESPDFDYSLIIDLISRHFYSLDPNKLFQLPKSILYSIISNKYLKLKSEDSLLDFIEQIFANSSEDEKEDSDFGLVSFYEQIQLNELSERKFVSFIQKLNSSQISHEMWTKLKKCFYMNLYSLEGLRSERYSHHEFEFDENERFKGIIDYLTDESGGNVSENGTVIVTSSSTFNNRYPEYVVDLEDNNHYFMSDDEKNSWIKFDFGERKVRPTSYSIRSRHDFGRGNHHLKNWCIEGSNSDLDDDWKVLDTRNAISSLDNANAAQTFCIQEKMKKDECYRYLRLRETGVNTGGFYHIALSALEFFGFLI</sequence>
<accession>A0ABR2KW62</accession>
<dbReference type="InterPro" id="IPR008979">
    <property type="entry name" value="Galactose-bd-like_sf"/>
</dbReference>